<sequence>MGMMSGKQFTNKHFKQQRRKGIFKFLTLLWTTLLLTASMANFGQIFPTPPAQAAALNIEILNNITTTNNSNTTTTNRMALGSQQNVNFKITGDQLANVSVLTGSRYAVVTVPNQLLGQVQLNGNATINTNLLIDYNKVGGLQDLLTTVTNLVTTVTNILNGSLGALTNVTLDVTSLNAAVAKLHGDQSITGVNFSKATQLSSDGVISAPLDDELGKVLNQNLITTLQTLKTAVNGLHATANNVLGNVLAALINTTLAPLKTATTTAIDAILTPLLAGTSPVTSELIDVSVLGHTEATIPTVVHVPSNLAHDLDARFVGTVVRTSALNLSILNSSANASYVYMEGLDLDTTPPDPPTVSISGNSAAGYIVTGKAEANSIVEIKNSSGTVIGRTVASTTGDYTINLPGSTGASKQLSATATDGAGNVSTATSFSTPADPTNPGTLAIDFASNIDFQTQKISTKDQTYFAKLSERSAQVVPNYLQITDGTWQNAGWSVNVTQLDNFKNNGHSLSNAAMTFSNGNATKLSGSETQLPTVENNFTLQPGVSTPVATASPSHGNGTWIIQFGVDQTSGANAISFNVDGASTKDAGSYSTTLQWNLSQTPTKSTIVN</sequence>
<dbReference type="Proteomes" id="UP000371977">
    <property type="component" value="Unassembled WGS sequence"/>
</dbReference>
<dbReference type="AlphaFoldDB" id="A0A6C2CBG9"/>
<evidence type="ECO:0000259" key="2">
    <source>
        <dbReference type="Pfam" id="PF20609"/>
    </source>
</evidence>
<dbReference type="InterPro" id="IPR027994">
    <property type="entry name" value="WxL_dom"/>
</dbReference>
<evidence type="ECO:0000259" key="1">
    <source>
        <dbReference type="Pfam" id="PF13731"/>
    </source>
</evidence>
<dbReference type="RefSeq" id="WP_148621568.1">
    <property type="nucleotide sequence ID" value="NZ_SDGZ01000003.1"/>
</dbReference>
<evidence type="ECO:0000313" key="4">
    <source>
        <dbReference type="Proteomes" id="UP000371977"/>
    </source>
</evidence>
<proteinExistence type="predicted"/>
<dbReference type="OrthoDB" id="2339326at2"/>
<dbReference type="Pfam" id="PF20609">
    <property type="entry name" value="pAdhesive_17"/>
    <property type="match status" value="1"/>
</dbReference>
<feature type="domain" description="WxL" evidence="1">
    <location>
        <begin position="430"/>
        <end position="603"/>
    </location>
</feature>
<evidence type="ECO:0000313" key="3">
    <source>
        <dbReference type="EMBL" id="TYC50982.1"/>
    </source>
</evidence>
<feature type="domain" description="Putative adhesive" evidence="2">
    <location>
        <begin position="53"/>
        <end position="341"/>
    </location>
</feature>
<gene>
    <name evidence="3" type="ORF">ESZ50_00155</name>
</gene>
<dbReference type="InterPro" id="IPR013783">
    <property type="entry name" value="Ig-like_fold"/>
</dbReference>
<reference evidence="3 4" key="1">
    <citation type="submission" date="2019-01" db="EMBL/GenBank/DDBJ databases">
        <title>Weissella sp. nov., a novel lactic acid bacterium isolated from animal feces.</title>
        <authorList>
            <person name="Wang L.-T."/>
        </authorList>
    </citation>
    <scope>NUCLEOTIDE SEQUENCE [LARGE SCALE GENOMIC DNA]</scope>
    <source>
        <strain evidence="3 4">8H-2</strain>
    </source>
</reference>
<organism evidence="3 4">
    <name type="scientific">Weissella muntiaci</name>
    <dbReference type="NCBI Taxonomy" id="2508881"/>
    <lineage>
        <taxon>Bacteria</taxon>
        <taxon>Bacillati</taxon>
        <taxon>Bacillota</taxon>
        <taxon>Bacilli</taxon>
        <taxon>Lactobacillales</taxon>
        <taxon>Lactobacillaceae</taxon>
        <taxon>Weissella</taxon>
    </lineage>
</organism>
<comment type="caution">
    <text evidence="3">The sequence shown here is derived from an EMBL/GenBank/DDBJ whole genome shotgun (WGS) entry which is preliminary data.</text>
</comment>
<keyword evidence="4" id="KW-1185">Reference proteome</keyword>
<dbReference type="EMBL" id="SDGZ01000003">
    <property type="protein sequence ID" value="TYC50982.1"/>
    <property type="molecule type" value="Genomic_DNA"/>
</dbReference>
<name>A0A6C2CBG9_9LACO</name>
<protein>
    <submittedName>
        <fullName evidence="3">WxL domain-containing protein</fullName>
    </submittedName>
</protein>
<dbReference type="Gene3D" id="2.60.40.10">
    <property type="entry name" value="Immunoglobulins"/>
    <property type="match status" value="1"/>
</dbReference>
<accession>A0A6C2CBG9</accession>
<dbReference type="InterPro" id="IPR046762">
    <property type="entry name" value="pAdhesive_17"/>
</dbReference>
<dbReference type="Pfam" id="PF13731">
    <property type="entry name" value="WxL"/>
    <property type="match status" value="1"/>
</dbReference>